<keyword evidence="13" id="KW-1185">Reference proteome</keyword>
<keyword evidence="6 12" id="KW-0418">Kinase</keyword>
<reference evidence="12" key="1">
    <citation type="submission" date="2022-02" db="EMBL/GenBank/DDBJ databases">
        <authorList>
            <person name="Lee M."/>
            <person name="Kim S.-J."/>
            <person name="Jung M.-Y."/>
        </authorList>
    </citation>
    <scope>NUCLEOTIDE SEQUENCE</scope>
    <source>
        <strain evidence="12">JHP9</strain>
    </source>
</reference>
<dbReference type="SUPFAM" id="SSF55874">
    <property type="entry name" value="ATPase domain of HSP90 chaperone/DNA topoisomerase II/histidine kinase"/>
    <property type="match status" value="1"/>
</dbReference>
<dbReference type="PANTHER" id="PTHR24421">
    <property type="entry name" value="NITRATE/NITRITE SENSOR PROTEIN NARX-RELATED"/>
    <property type="match status" value="1"/>
</dbReference>
<keyword evidence="7" id="KW-0067">ATP-binding</keyword>
<comment type="caution">
    <text evidence="12">The sequence shown here is derived from an EMBL/GenBank/DDBJ whole genome shotgun (WGS) entry which is preliminary data.</text>
</comment>
<evidence type="ECO:0000256" key="2">
    <source>
        <dbReference type="ARBA" id="ARBA00012438"/>
    </source>
</evidence>
<feature type="transmembrane region" description="Helical" evidence="10">
    <location>
        <begin position="52"/>
        <end position="70"/>
    </location>
</feature>
<dbReference type="Proteomes" id="UP001203761">
    <property type="component" value="Unassembled WGS sequence"/>
</dbReference>
<feature type="domain" description="Signal transduction histidine kinase subgroup 3 dimerisation and phosphoacceptor" evidence="11">
    <location>
        <begin position="201"/>
        <end position="266"/>
    </location>
</feature>
<gene>
    <name evidence="12" type="ORF">Bequi_06080</name>
</gene>
<organism evidence="12 13">
    <name type="scientific">Brachybacterium equifaecis</name>
    <dbReference type="NCBI Taxonomy" id="2910770"/>
    <lineage>
        <taxon>Bacteria</taxon>
        <taxon>Bacillati</taxon>
        <taxon>Actinomycetota</taxon>
        <taxon>Actinomycetes</taxon>
        <taxon>Micrococcales</taxon>
        <taxon>Dermabacteraceae</taxon>
        <taxon>Brachybacterium</taxon>
    </lineage>
</organism>
<keyword evidence="10" id="KW-0812">Transmembrane</keyword>
<dbReference type="Gene3D" id="1.20.5.1930">
    <property type="match status" value="1"/>
</dbReference>
<keyword evidence="5" id="KW-0547">Nucleotide-binding</keyword>
<dbReference type="PANTHER" id="PTHR24421:SF10">
    <property type="entry name" value="NITRATE_NITRITE SENSOR PROTEIN NARQ"/>
    <property type="match status" value="1"/>
</dbReference>
<protein>
    <recommendedName>
        <fullName evidence="2">histidine kinase</fullName>
        <ecNumber evidence="2">2.7.13.3</ecNumber>
    </recommendedName>
</protein>
<name>A0ABT0R113_9MICO</name>
<evidence type="ECO:0000256" key="1">
    <source>
        <dbReference type="ARBA" id="ARBA00000085"/>
    </source>
</evidence>
<keyword evidence="3" id="KW-0597">Phosphoprotein</keyword>
<proteinExistence type="predicted"/>
<dbReference type="RefSeq" id="WP_249737058.1">
    <property type="nucleotide sequence ID" value="NZ_JAKNCJ010000002.1"/>
</dbReference>
<evidence type="ECO:0000313" key="13">
    <source>
        <dbReference type="Proteomes" id="UP001203761"/>
    </source>
</evidence>
<feature type="coiled-coil region" evidence="9">
    <location>
        <begin position="182"/>
        <end position="209"/>
    </location>
</feature>
<evidence type="ECO:0000259" key="11">
    <source>
        <dbReference type="Pfam" id="PF07730"/>
    </source>
</evidence>
<keyword evidence="8" id="KW-0902">Two-component regulatory system</keyword>
<keyword evidence="10" id="KW-0472">Membrane</keyword>
<evidence type="ECO:0000256" key="3">
    <source>
        <dbReference type="ARBA" id="ARBA00022553"/>
    </source>
</evidence>
<feature type="transmembrane region" description="Helical" evidence="10">
    <location>
        <begin position="108"/>
        <end position="136"/>
    </location>
</feature>
<dbReference type="Pfam" id="PF07730">
    <property type="entry name" value="HisKA_3"/>
    <property type="match status" value="1"/>
</dbReference>
<evidence type="ECO:0000256" key="9">
    <source>
        <dbReference type="SAM" id="Coils"/>
    </source>
</evidence>
<keyword evidence="4" id="KW-0808">Transferase</keyword>
<evidence type="ECO:0000256" key="7">
    <source>
        <dbReference type="ARBA" id="ARBA00022840"/>
    </source>
</evidence>
<dbReference type="InterPro" id="IPR050482">
    <property type="entry name" value="Sensor_HK_TwoCompSys"/>
</dbReference>
<keyword evidence="10" id="KW-1133">Transmembrane helix</keyword>
<evidence type="ECO:0000256" key="10">
    <source>
        <dbReference type="SAM" id="Phobius"/>
    </source>
</evidence>
<dbReference type="InterPro" id="IPR011712">
    <property type="entry name" value="Sig_transdc_His_kin_sub3_dim/P"/>
</dbReference>
<accession>A0ABT0R113</accession>
<evidence type="ECO:0000256" key="6">
    <source>
        <dbReference type="ARBA" id="ARBA00022777"/>
    </source>
</evidence>
<feature type="transmembrane region" description="Helical" evidence="10">
    <location>
        <begin position="12"/>
        <end position="32"/>
    </location>
</feature>
<sequence length="417" mass="43342">MPSSSAPHGRPVPAWVLPALQITALLCLALRAGQYALAADATGGVFPTRLDIAWMSLLAATVLIALTWTVRARLAPGAARGVLSAAVLLILVLADGGGHLGFDIPALLLALALVVVDIGPVAGLLAALLLGIDAAVGHVQIGSDAATIVINALALAVLGTFGAAIGALWHGYQQTTEDLAAAMERQRRMADTQKELVLAEERARSARELHDTLGHRLTLIGMSLEYAERVGERDPSGARAEIATARTTAAEAMVEMRTWVRALSPVRDPDATGLLAINAIAESFRGTGLEVSVAHASDPFVVTMSEDAELLLYRAVQEGLTNALRHGRARRVCITTGRSEQTVRLEITSDLDAAARESLPEGPLAPGFGLRGLAERATALGGSVQARRAGDEVVLSIEIPTAGLATAGVPAQKGGVR</sequence>
<dbReference type="InterPro" id="IPR036890">
    <property type="entry name" value="HATPase_C_sf"/>
</dbReference>
<dbReference type="GO" id="GO:0016301">
    <property type="term" value="F:kinase activity"/>
    <property type="evidence" value="ECO:0007669"/>
    <property type="project" value="UniProtKB-KW"/>
</dbReference>
<feature type="transmembrane region" description="Helical" evidence="10">
    <location>
        <begin position="148"/>
        <end position="169"/>
    </location>
</feature>
<evidence type="ECO:0000256" key="4">
    <source>
        <dbReference type="ARBA" id="ARBA00022679"/>
    </source>
</evidence>
<dbReference type="EMBL" id="JAKNCJ010000002">
    <property type="protein sequence ID" value="MCL6422959.1"/>
    <property type="molecule type" value="Genomic_DNA"/>
</dbReference>
<dbReference type="EC" id="2.7.13.3" evidence="2"/>
<keyword evidence="9" id="KW-0175">Coiled coil</keyword>
<dbReference type="CDD" id="cd16917">
    <property type="entry name" value="HATPase_UhpB-NarQ-NarX-like"/>
    <property type="match status" value="1"/>
</dbReference>
<evidence type="ECO:0000256" key="8">
    <source>
        <dbReference type="ARBA" id="ARBA00023012"/>
    </source>
</evidence>
<evidence type="ECO:0000313" key="12">
    <source>
        <dbReference type="EMBL" id="MCL6422959.1"/>
    </source>
</evidence>
<feature type="transmembrane region" description="Helical" evidence="10">
    <location>
        <begin position="82"/>
        <end position="102"/>
    </location>
</feature>
<comment type="catalytic activity">
    <reaction evidence="1">
        <text>ATP + protein L-histidine = ADP + protein N-phospho-L-histidine.</text>
        <dbReference type="EC" id="2.7.13.3"/>
    </reaction>
</comment>
<dbReference type="Gene3D" id="3.30.565.10">
    <property type="entry name" value="Histidine kinase-like ATPase, C-terminal domain"/>
    <property type="match status" value="1"/>
</dbReference>
<evidence type="ECO:0000256" key="5">
    <source>
        <dbReference type="ARBA" id="ARBA00022741"/>
    </source>
</evidence>